<evidence type="ECO:0000313" key="3">
    <source>
        <dbReference type="Proteomes" id="UP000596661"/>
    </source>
</evidence>
<dbReference type="EnsemblPlants" id="evm.model.09.1181">
    <property type="protein sequence ID" value="cds.evm.model.09.1181"/>
    <property type="gene ID" value="evm.TU.09.1181"/>
</dbReference>
<accession>A0A803QDM1</accession>
<evidence type="ECO:0000313" key="2">
    <source>
        <dbReference type="EnsemblPlants" id="cds.evm.model.09.1181"/>
    </source>
</evidence>
<evidence type="ECO:0000259" key="1">
    <source>
        <dbReference type="Pfam" id="PF13966"/>
    </source>
</evidence>
<dbReference type="PANTHER" id="PTHR33116:SF86">
    <property type="entry name" value="REVERSE TRANSCRIPTASE DOMAIN-CONTAINING PROTEIN"/>
    <property type="match status" value="1"/>
</dbReference>
<reference evidence="2" key="2">
    <citation type="submission" date="2021-03" db="UniProtKB">
        <authorList>
            <consortium name="EnsemblPlants"/>
        </authorList>
    </citation>
    <scope>IDENTIFICATION</scope>
</reference>
<dbReference type="PANTHER" id="PTHR33116">
    <property type="entry name" value="REVERSE TRANSCRIPTASE ZINC-BINDING DOMAIN-CONTAINING PROTEIN-RELATED-RELATED"/>
    <property type="match status" value="1"/>
</dbReference>
<dbReference type="AlphaFoldDB" id="A0A803QDM1"/>
<organism evidence="2 3">
    <name type="scientific">Cannabis sativa</name>
    <name type="common">Hemp</name>
    <name type="synonym">Marijuana</name>
    <dbReference type="NCBI Taxonomy" id="3483"/>
    <lineage>
        <taxon>Eukaryota</taxon>
        <taxon>Viridiplantae</taxon>
        <taxon>Streptophyta</taxon>
        <taxon>Embryophyta</taxon>
        <taxon>Tracheophyta</taxon>
        <taxon>Spermatophyta</taxon>
        <taxon>Magnoliopsida</taxon>
        <taxon>eudicotyledons</taxon>
        <taxon>Gunneridae</taxon>
        <taxon>Pentapetalae</taxon>
        <taxon>rosids</taxon>
        <taxon>fabids</taxon>
        <taxon>Rosales</taxon>
        <taxon>Cannabaceae</taxon>
        <taxon>Cannabis</taxon>
    </lineage>
</organism>
<feature type="domain" description="Reverse transcriptase zinc-binding" evidence="1">
    <location>
        <begin position="55"/>
        <end position="132"/>
    </location>
</feature>
<proteinExistence type="predicted"/>
<dbReference type="Gramene" id="evm.model.09.1181">
    <property type="protein sequence ID" value="cds.evm.model.09.1181"/>
    <property type="gene ID" value="evm.TU.09.1181"/>
</dbReference>
<dbReference type="Pfam" id="PF13966">
    <property type="entry name" value="zf-RVT"/>
    <property type="match status" value="1"/>
</dbReference>
<dbReference type="Proteomes" id="UP000596661">
    <property type="component" value="Chromosome 9"/>
</dbReference>
<keyword evidence="3" id="KW-1185">Reference proteome</keyword>
<name>A0A803QDM1_CANSA</name>
<sequence length="243" mass="27744">MQSWNEKIFSAGGKEVLLKAVVQSIRTYAMSCFRLPEYFCKQLESIMANFWWDKNLISSSTSELAWWKLFRSLQIPQKVKIFAWHITHDALPVATSLVRRKIITDFTCSICKQAWETTGHALFNCKYAKAVWRSLNYNFDWHACTSMRNGDFLIHLSLVYNKAELEQLFCTLWAIWTERNKTVIPQIPPAPVPWSSRPAGAFKLNIDAAVNASTFTTGVGAILRDSAGIVMAALANHWEFQVS</sequence>
<dbReference type="OMA" id="FAWHITH"/>
<dbReference type="EMBL" id="UZAU01000755">
    <property type="status" value="NOT_ANNOTATED_CDS"/>
    <property type="molecule type" value="Genomic_DNA"/>
</dbReference>
<dbReference type="InterPro" id="IPR026960">
    <property type="entry name" value="RVT-Znf"/>
</dbReference>
<protein>
    <recommendedName>
        <fullName evidence="1">Reverse transcriptase zinc-binding domain-containing protein</fullName>
    </recommendedName>
</protein>
<reference evidence="2" key="1">
    <citation type="submission" date="2018-11" db="EMBL/GenBank/DDBJ databases">
        <authorList>
            <person name="Grassa J C."/>
        </authorList>
    </citation>
    <scope>NUCLEOTIDE SEQUENCE [LARGE SCALE GENOMIC DNA]</scope>
</reference>